<sequence>MPGTPWDIHRQIANNENESHRQPWKPMRDLELEKTLRQWAEDMVKRYTWLTIRFEYNEKRRAYLISYSPESKADEDERFVIESSAFEDRINEQYDGLKAPLFCYEERLFKLSPTAEVIRHHKPEKGLLRIATRKKQPQGIAMAAIIHR</sequence>
<accession>W2CGE5</accession>
<proteinExistence type="predicted"/>
<dbReference type="EMBL" id="AYYC01000500">
    <property type="protein sequence ID" value="ETK05552.1"/>
    <property type="molecule type" value="Genomic_DNA"/>
</dbReference>
<name>W2CGE5_9BACT</name>
<reference evidence="1 2" key="1">
    <citation type="submission" date="2013-11" db="EMBL/GenBank/DDBJ databases">
        <title>Single cell genomics of uncultured Tannerella BU063 (oral taxon 286).</title>
        <authorList>
            <person name="Beall C.J."/>
            <person name="Campbell A.G."/>
            <person name="Griffen A.L."/>
            <person name="Podar M."/>
            <person name="Leys E.J."/>
        </authorList>
    </citation>
    <scope>NUCLEOTIDE SEQUENCE [LARGE SCALE GENOMIC DNA]</scope>
    <source>
        <strain evidence="1">Cell 5</strain>
    </source>
</reference>
<gene>
    <name evidence="1" type="ORF">T229_02730</name>
</gene>
<dbReference type="Proteomes" id="UP000018872">
    <property type="component" value="Unassembled WGS sequence"/>
</dbReference>
<comment type="caution">
    <text evidence="1">The sequence shown here is derived from an EMBL/GenBank/DDBJ whole genome shotgun (WGS) entry which is preliminary data.</text>
</comment>
<protein>
    <submittedName>
        <fullName evidence="1">Uncharacterized protein</fullName>
    </submittedName>
</protein>
<organism evidence="1 2">
    <name type="scientific">Tannerella sp. oral taxon BU063 isolate Cell 5</name>
    <dbReference type="NCBI Taxonomy" id="1410950"/>
    <lineage>
        <taxon>Bacteria</taxon>
        <taxon>Pseudomonadati</taxon>
        <taxon>Bacteroidota</taxon>
        <taxon>Bacteroidia</taxon>
        <taxon>Bacteroidales</taxon>
        <taxon>Tannerellaceae</taxon>
        <taxon>Tannerella</taxon>
    </lineage>
</organism>
<dbReference type="PATRIC" id="fig|1410950.3.peg.188"/>
<evidence type="ECO:0000313" key="1">
    <source>
        <dbReference type="EMBL" id="ETK05552.1"/>
    </source>
</evidence>
<dbReference type="AlphaFoldDB" id="W2CGE5"/>
<evidence type="ECO:0000313" key="2">
    <source>
        <dbReference type="Proteomes" id="UP000018872"/>
    </source>
</evidence>